<accession>A0ABR2KD84</accession>
<dbReference type="PRINTS" id="PR00472">
    <property type="entry name" value="CASNKINASEII"/>
</dbReference>
<dbReference type="InterPro" id="IPR000704">
    <property type="entry name" value="Casein_kinase_II_reg-sub"/>
</dbReference>
<evidence type="ECO:0000256" key="2">
    <source>
        <dbReference type="RuleBase" id="RU361268"/>
    </source>
</evidence>
<gene>
    <name evidence="3" type="ORF">M9Y10_033839</name>
</gene>
<evidence type="ECO:0000313" key="3">
    <source>
        <dbReference type="EMBL" id="KAK8889095.1"/>
    </source>
</evidence>
<proteinExistence type="inferred from homology"/>
<dbReference type="Proteomes" id="UP001470230">
    <property type="component" value="Unassembled WGS sequence"/>
</dbReference>
<dbReference type="Pfam" id="PF01214">
    <property type="entry name" value="CK_II_beta"/>
    <property type="match status" value="1"/>
</dbReference>
<dbReference type="PANTHER" id="PTHR11740">
    <property type="entry name" value="CASEIN KINASE II SUBUNIT BETA"/>
    <property type="match status" value="1"/>
</dbReference>
<dbReference type="Gene3D" id="1.10.1820.10">
    <property type="entry name" value="protein kinase ck2 holoenzyme, chain C, domain 1"/>
    <property type="match status" value="1"/>
</dbReference>
<dbReference type="EMBL" id="JAPFFF010000005">
    <property type="protein sequence ID" value="KAK8889095.1"/>
    <property type="molecule type" value="Genomic_DNA"/>
</dbReference>
<comment type="similarity">
    <text evidence="1 2">Belongs to the casein kinase 2 subunit beta family.</text>
</comment>
<comment type="caution">
    <text evidence="3">The sequence shown here is derived from an EMBL/GenBank/DDBJ whole genome shotgun (WGS) entry which is preliminary data.</text>
</comment>
<comment type="subunit">
    <text evidence="2">Tetramer of two alpha and two beta subunits.</text>
</comment>
<dbReference type="SUPFAM" id="SSF57798">
    <property type="entry name" value="Casein kinase II beta subunit"/>
    <property type="match status" value="1"/>
</dbReference>
<evidence type="ECO:0000313" key="4">
    <source>
        <dbReference type="Proteomes" id="UP001470230"/>
    </source>
</evidence>
<keyword evidence="4" id="KW-1185">Reference proteome</keyword>
<name>A0ABR2KD84_9EUKA</name>
<sequence>MKRLEWIQEFLSQPSSFVFVDIDPDFLIKSLNDANIQSKVENYEEAKKLIISNIKTDENVQQQAEILYGLIHAKYLNTIEGMEKMVIKQKNNIFPHCPRIFCRKTICVPYGITDEFRDKTIKMFCPNCHEFYNVTDDRISKIDGAYFGPTWVDLMCQNHKELELQEKPEYVPRIFGFRIYHPPEEPNEEKPATD</sequence>
<reference evidence="3 4" key="1">
    <citation type="submission" date="2024-04" db="EMBL/GenBank/DDBJ databases">
        <title>Tritrichomonas musculus Genome.</title>
        <authorList>
            <person name="Alves-Ferreira E."/>
            <person name="Grigg M."/>
            <person name="Lorenzi H."/>
            <person name="Galac M."/>
        </authorList>
    </citation>
    <scope>NUCLEOTIDE SEQUENCE [LARGE SCALE GENOMIC DNA]</scope>
    <source>
        <strain evidence="3 4">EAF2021</strain>
    </source>
</reference>
<dbReference type="PANTHER" id="PTHR11740:SF0">
    <property type="entry name" value="CASEIN KINASE II SUBUNIT BETA"/>
    <property type="match status" value="1"/>
</dbReference>
<dbReference type="Gene3D" id="2.20.25.20">
    <property type="match status" value="1"/>
</dbReference>
<dbReference type="InterPro" id="IPR016149">
    <property type="entry name" value="Casein_kin_II_reg-sub_N"/>
</dbReference>
<protein>
    <recommendedName>
        <fullName evidence="2">Casein kinase II subunit beta</fullName>
        <shortName evidence="2">CK II beta</shortName>
    </recommendedName>
</protein>
<dbReference type="InterPro" id="IPR035991">
    <property type="entry name" value="Casein_kinase_II_beta-like"/>
</dbReference>
<organism evidence="3 4">
    <name type="scientific">Tritrichomonas musculus</name>
    <dbReference type="NCBI Taxonomy" id="1915356"/>
    <lineage>
        <taxon>Eukaryota</taxon>
        <taxon>Metamonada</taxon>
        <taxon>Parabasalia</taxon>
        <taxon>Tritrichomonadida</taxon>
        <taxon>Tritrichomonadidae</taxon>
        <taxon>Tritrichomonas</taxon>
    </lineage>
</organism>
<evidence type="ECO:0000256" key="1">
    <source>
        <dbReference type="ARBA" id="ARBA00006941"/>
    </source>
</evidence>
<dbReference type="SMART" id="SM01085">
    <property type="entry name" value="CK_II_beta"/>
    <property type="match status" value="1"/>
</dbReference>